<keyword evidence="3" id="KW-1185">Reference proteome</keyword>
<dbReference type="PANTHER" id="PTHR42924">
    <property type="entry name" value="EXONUCLEASE"/>
    <property type="match status" value="1"/>
</dbReference>
<dbReference type="AlphaFoldDB" id="F7YYS9"/>
<evidence type="ECO:0000313" key="3">
    <source>
        <dbReference type="Proteomes" id="UP000006804"/>
    </source>
</evidence>
<dbReference type="PATRIC" id="fig|688269.3.peg.1065"/>
<organism evidence="2 3">
    <name type="scientific">Pseudothermotoga thermarum DSM 5069</name>
    <dbReference type="NCBI Taxonomy" id="688269"/>
    <lineage>
        <taxon>Bacteria</taxon>
        <taxon>Thermotogati</taxon>
        <taxon>Thermotogota</taxon>
        <taxon>Thermotogae</taxon>
        <taxon>Thermotogales</taxon>
        <taxon>Thermotogaceae</taxon>
        <taxon>Pseudothermotoga</taxon>
    </lineage>
</organism>
<evidence type="ECO:0000313" key="2">
    <source>
        <dbReference type="EMBL" id="AEH51117.1"/>
    </source>
</evidence>
<dbReference type="NCBIfam" id="NF038032">
    <property type="entry name" value="CehA_McbA_metalo"/>
    <property type="match status" value="1"/>
</dbReference>
<dbReference type="GO" id="GO:0004534">
    <property type="term" value="F:5'-3' RNA exonuclease activity"/>
    <property type="evidence" value="ECO:0007669"/>
    <property type="project" value="TreeGrafter"/>
</dbReference>
<dbReference type="OrthoDB" id="9801679at2"/>
<dbReference type="Proteomes" id="UP000006804">
    <property type="component" value="Chromosome"/>
</dbReference>
<dbReference type="SMART" id="SM00481">
    <property type="entry name" value="POLIIIAc"/>
    <property type="match status" value="1"/>
</dbReference>
<dbReference type="HOGENOM" id="CLU_022128_0_0_0"/>
<name>F7YYS9_9THEM</name>
<gene>
    <name evidence="2" type="ORF">Theth_1037</name>
</gene>
<sequence length="572" mass="65479" precursor="true">MKRIFLIISFILVACAAVAYNFFFANLHSHTSYSDGVGTPKEAYEYAKNYLDVLAITDHAYYFESKMDGQDKLLLTKMEALKATEEEKFVALWGFEWTGGVGHMNVYGTDEWMSRNNVDLFGLYRWIVEKQALAQFNHPTSSFGTFYDFEYDPVADEFINLIEVGNGSWRGRTITDEMITNFVAALNKGWHLGATANQDNHRANWGSANDTRTVILAKELTYDSIMEALRNRRVYASEDKTVKLIFEANGYPMGSILQNVWDLNFKIKVEDDEKFEKISLISQSGTLAEWLPNSEKFEISYTHKVPDVFEWYFVYAVQKDGDRIISSPIWVHNANVYAVNTKVTAVGKNVELFFDLVNFHFEPEDVFVTAKIADREESFQVFMNGKEKKSKKISFESLAAGFHKLELWINGKIAFTHEVKVTAFTVILDQSHENVYPEIEELLKTHLKDIADVKLNSRYFRKIPTDADLIVIPLPKSGAFKEAAELNSFEIESLKQYLKTGGKVLIVALKDSIFEESYQKLVKTFEVQIDLKQILENVSTECEDLVLINKSGGFVFLNNFEKLVEILKGMVE</sequence>
<dbReference type="InterPro" id="IPR016195">
    <property type="entry name" value="Pol/histidinol_Pase-like"/>
</dbReference>
<dbReference type="STRING" id="688269.Theth_1037"/>
<dbReference type="RefSeq" id="WP_013932337.1">
    <property type="nucleotide sequence ID" value="NC_015707.1"/>
</dbReference>
<dbReference type="PANTHER" id="PTHR42924:SF3">
    <property type="entry name" value="POLYMERASE_HISTIDINOL PHOSPHATASE N-TERMINAL DOMAIN-CONTAINING PROTEIN"/>
    <property type="match status" value="1"/>
</dbReference>
<dbReference type="Gene3D" id="3.20.20.140">
    <property type="entry name" value="Metal-dependent hydrolases"/>
    <property type="match status" value="1"/>
</dbReference>
<dbReference type="SUPFAM" id="SSF89550">
    <property type="entry name" value="PHP domain-like"/>
    <property type="match status" value="1"/>
</dbReference>
<protein>
    <submittedName>
        <fullName evidence="2">PHP domain protein</fullName>
    </submittedName>
</protein>
<proteinExistence type="predicted"/>
<evidence type="ECO:0000259" key="1">
    <source>
        <dbReference type="SMART" id="SM00481"/>
    </source>
</evidence>
<dbReference type="GO" id="GO:0035312">
    <property type="term" value="F:5'-3' DNA exonuclease activity"/>
    <property type="evidence" value="ECO:0007669"/>
    <property type="project" value="TreeGrafter"/>
</dbReference>
<reference evidence="2 3" key="1">
    <citation type="submission" date="2010-11" db="EMBL/GenBank/DDBJ databases">
        <title>The complete genome of Thermotoga thermarum DSM 5069.</title>
        <authorList>
            <consortium name="US DOE Joint Genome Institute (JGI-PGF)"/>
            <person name="Lucas S."/>
            <person name="Copeland A."/>
            <person name="Lapidus A."/>
            <person name="Bruce D."/>
            <person name="Goodwin L."/>
            <person name="Pitluck S."/>
            <person name="Kyrpides N."/>
            <person name="Mavromatis K."/>
            <person name="Ivanova N."/>
            <person name="Zeytun A."/>
            <person name="Brettin T."/>
            <person name="Detter J.C."/>
            <person name="Tapia R."/>
            <person name="Han C."/>
            <person name="Land M."/>
            <person name="Hauser L."/>
            <person name="Markowitz V."/>
            <person name="Cheng J.-F."/>
            <person name="Hugenholtz P."/>
            <person name="Woyke T."/>
            <person name="Wu D."/>
            <person name="Spring S."/>
            <person name="Schroeder M."/>
            <person name="Brambilla E."/>
            <person name="Klenk H.-P."/>
            <person name="Eisen J.A."/>
        </authorList>
    </citation>
    <scope>NUCLEOTIDE SEQUENCE [LARGE SCALE GENOMIC DNA]</scope>
    <source>
        <strain evidence="2 3">DSM 5069</strain>
    </source>
</reference>
<dbReference type="InterPro" id="IPR052018">
    <property type="entry name" value="PHP_domain"/>
</dbReference>
<dbReference type="InterPro" id="IPR003141">
    <property type="entry name" value="Pol/His_phosphatase_N"/>
</dbReference>
<feature type="domain" description="Polymerase/histidinol phosphatase N-terminal" evidence="1">
    <location>
        <begin position="25"/>
        <end position="101"/>
    </location>
</feature>
<accession>F7YYS9</accession>
<dbReference type="PROSITE" id="PS51257">
    <property type="entry name" value="PROKAR_LIPOPROTEIN"/>
    <property type="match status" value="1"/>
</dbReference>
<dbReference type="KEGG" id="tta:Theth_1037"/>
<dbReference type="eggNOG" id="COG0613">
    <property type="taxonomic scope" value="Bacteria"/>
</dbReference>
<dbReference type="EMBL" id="CP002351">
    <property type="protein sequence ID" value="AEH51117.1"/>
    <property type="molecule type" value="Genomic_DNA"/>
</dbReference>